<protein>
    <submittedName>
        <fullName evidence="2">Chromosome partitioning protein ParB</fullName>
    </submittedName>
</protein>
<dbReference type="SUPFAM" id="SSF110849">
    <property type="entry name" value="ParB/Sulfiredoxin"/>
    <property type="match status" value="1"/>
</dbReference>
<evidence type="ECO:0000259" key="1">
    <source>
        <dbReference type="SMART" id="SM00470"/>
    </source>
</evidence>
<feature type="domain" description="ParB-like N-terminal" evidence="1">
    <location>
        <begin position="4"/>
        <end position="80"/>
    </location>
</feature>
<dbReference type="Proteomes" id="UP000315252">
    <property type="component" value="Unassembled WGS sequence"/>
</dbReference>
<name>A0A545TQ59_9PROT</name>
<gene>
    <name evidence="2" type="ORF">FKG95_17085</name>
</gene>
<accession>A0A545TQ59</accession>
<reference evidence="2 3" key="1">
    <citation type="submission" date="2019-06" db="EMBL/GenBank/DDBJ databases">
        <title>Whole genome sequence for Rhodospirillaceae sp. R148.</title>
        <authorList>
            <person name="Wang G."/>
        </authorList>
    </citation>
    <scope>NUCLEOTIDE SEQUENCE [LARGE SCALE GENOMIC DNA]</scope>
    <source>
        <strain evidence="2 3">R148</strain>
    </source>
</reference>
<dbReference type="Pfam" id="PF02195">
    <property type="entry name" value="ParB_N"/>
    <property type="match status" value="1"/>
</dbReference>
<dbReference type="AlphaFoldDB" id="A0A545TQ59"/>
<evidence type="ECO:0000313" key="3">
    <source>
        <dbReference type="Proteomes" id="UP000315252"/>
    </source>
</evidence>
<sequence>MKTHQIAIEDIYVPAKFKKEIDEAKIAERAESLLEDGEQSPIQVRRDDKKGYVLVKGLNRLEACRALGETEIECLIVAARQH</sequence>
<proteinExistence type="predicted"/>
<dbReference type="Gene3D" id="3.90.1530.10">
    <property type="entry name" value="Conserved hypothetical protein from pyrococcus furiosus pfu- 392566-001, ParB domain"/>
    <property type="match status" value="1"/>
</dbReference>
<evidence type="ECO:0000313" key="2">
    <source>
        <dbReference type="EMBL" id="TQV79359.1"/>
    </source>
</evidence>
<dbReference type="EMBL" id="VHSH01000005">
    <property type="protein sequence ID" value="TQV79359.1"/>
    <property type="molecule type" value="Genomic_DNA"/>
</dbReference>
<comment type="caution">
    <text evidence="2">The sequence shown here is derived from an EMBL/GenBank/DDBJ whole genome shotgun (WGS) entry which is preliminary data.</text>
</comment>
<dbReference type="OrthoDB" id="9816381at2"/>
<organism evidence="2 3">
    <name type="scientific">Denitrobaculum tricleocarpae</name>
    <dbReference type="NCBI Taxonomy" id="2591009"/>
    <lineage>
        <taxon>Bacteria</taxon>
        <taxon>Pseudomonadati</taxon>
        <taxon>Pseudomonadota</taxon>
        <taxon>Alphaproteobacteria</taxon>
        <taxon>Rhodospirillales</taxon>
        <taxon>Rhodospirillaceae</taxon>
        <taxon>Denitrobaculum</taxon>
    </lineage>
</organism>
<dbReference type="SMART" id="SM00470">
    <property type="entry name" value="ParB"/>
    <property type="match status" value="1"/>
</dbReference>
<dbReference type="RefSeq" id="WP_142897583.1">
    <property type="nucleotide sequence ID" value="NZ_ML660056.1"/>
</dbReference>
<dbReference type="InterPro" id="IPR003115">
    <property type="entry name" value="ParB_N"/>
</dbReference>
<dbReference type="InterPro" id="IPR036086">
    <property type="entry name" value="ParB/Sulfiredoxin_sf"/>
</dbReference>
<keyword evidence="3" id="KW-1185">Reference proteome</keyword>